<evidence type="ECO:0008006" key="5">
    <source>
        <dbReference type="Google" id="ProtNLM"/>
    </source>
</evidence>
<feature type="signal peptide" evidence="2">
    <location>
        <begin position="1"/>
        <end position="21"/>
    </location>
</feature>
<name>A0AAN8MST4_9PEZI</name>
<proteinExistence type="predicted"/>
<organism evidence="3 4">
    <name type="scientific">Orbilia javanica</name>
    <dbReference type="NCBI Taxonomy" id="47235"/>
    <lineage>
        <taxon>Eukaryota</taxon>
        <taxon>Fungi</taxon>
        <taxon>Dikarya</taxon>
        <taxon>Ascomycota</taxon>
        <taxon>Pezizomycotina</taxon>
        <taxon>Orbiliomycetes</taxon>
        <taxon>Orbiliales</taxon>
        <taxon>Orbiliaceae</taxon>
        <taxon>Orbilia</taxon>
    </lineage>
</organism>
<accession>A0AAN8MST4</accession>
<gene>
    <name evidence="3" type="ORF">TWF718_006542</name>
</gene>
<dbReference type="AlphaFoldDB" id="A0AAN8MST4"/>
<evidence type="ECO:0000256" key="2">
    <source>
        <dbReference type="SAM" id="SignalP"/>
    </source>
</evidence>
<keyword evidence="2" id="KW-0732">Signal</keyword>
<feature type="chain" id="PRO_5042991152" description="Secreted protein" evidence="2">
    <location>
        <begin position="22"/>
        <end position="338"/>
    </location>
</feature>
<evidence type="ECO:0000256" key="1">
    <source>
        <dbReference type="SAM" id="MobiDB-lite"/>
    </source>
</evidence>
<feature type="compositionally biased region" description="Acidic residues" evidence="1">
    <location>
        <begin position="317"/>
        <end position="338"/>
    </location>
</feature>
<dbReference type="PANTHER" id="PTHR34618">
    <property type="entry name" value="SURFACE PROTEIN MAS1, PUTATIVE-RELATED"/>
    <property type="match status" value="1"/>
</dbReference>
<dbReference type="PANTHER" id="PTHR34618:SF3">
    <property type="entry name" value="GEGH 16 PROTEIN"/>
    <property type="match status" value="1"/>
</dbReference>
<feature type="region of interest" description="Disordered" evidence="1">
    <location>
        <begin position="289"/>
        <end position="338"/>
    </location>
</feature>
<dbReference type="Proteomes" id="UP001313282">
    <property type="component" value="Unassembled WGS sequence"/>
</dbReference>
<evidence type="ECO:0000313" key="4">
    <source>
        <dbReference type="Proteomes" id="UP001313282"/>
    </source>
</evidence>
<comment type="caution">
    <text evidence="3">The sequence shown here is derived from an EMBL/GenBank/DDBJ whole genome shotgun (WGS) entry which is preliminary data.</text>
</comment>
<dbReference type="EMBL" id="JAVHNR010000004">
    <property type="protein sequence ID" value="KAK6344583.1"/>
    <property type="molecule type" value="Genomic_DNA"/>
</dbReference>
<reference evidence="3 4" key="1">
    <citation type="submission" date="2019-10" db="EMBL/GenBank/DDBJ databases">
        <authorList>
            <person name="Palmer J.M."/>
        </authorList>
    </citation>
    <scope>NUCLEOTIDE SEQUENCE [LARGE SCALE GENOMIC DNA]</scope>
    <source>
        <strain evidence="3 4">TWF718</strain>
    </source>
</reference>
<dbReference type="Pfam" id="PF11327">
    <property type="entry name" value="Egh16-like"/>
    <property type="match status" value="1"/>
</dbReference>
<dbReference type="InterPro" id="IPR021476">
    <property type="entry name" value="Egh16-like"/>
</dbReference>
<protein>
    <recommendedName>
        <fullName evidence="5">Secreted protein</fullName>
    </recommendedName>
</protein>
<evidence type="ECO:0000313" key="3">
    <source>
        <dbReference type="EMBL" id="KAK6344583.1"/>
    </source>
</evidence>
<keyword evidence="4" id="KW-1185">Reference proteome</keyword>
<sequence length="338" mass="37473">MKVLSTAVVLAVLSYVSPISAHCVFIGAIGDRPGAANGQALGISSTTHVKWGKKNVGFRSNDRQWPFQKDTTVFSSPAVPWRKPNCWDKKCCKKYHKKKNPFPCFPKGFYTPVPRRALSSGCGVTLEGIANDAARRNDQTKWKSTPGGQWNVRFFQRPVTSSALTNVQSEINRCIGMGKLTTASAGGYLKIHVHQLNADGGGPFRCRLDTSATAGADSKWQWVTVQKNIPGNKFGVNKYKLKKWWMVVKLPTNLDCQGAANGRKNICLMRCENNARNGPFGGCIPFEQWKPQVDEPEPEQPPPEPEVEEETPAKEEEIPDDNVEPVEDDEGSEYEDGY</sequence>